<evidence type="ECO:0000256" key="2">
    <source>
        <dbReference type="ARBA" id="ARBA00022801"/>
    </source>
</evidence>
<gene>
    <name evidence="5" type="primary">Necator_chrX.g23870</name>
    <name evidence="5" type="ORF">RB195_023705</name>
</gene>
<evidence type="ECO:0000313" key="5">
    <source>
        <dbReference type="EMBL" id="KAK6763095.1"/>
    </source>
</evidence>
<dbReference type="EC" id="3.1.3.56" evidence="1"/>
<dbReference type="Gene3D" id="3.60.10.10">
    <property type="entry name" value="Endonuclease/exonuclease/phosphatase"/>
    <property type="match status" value="1"/>
</dbReference>
<organism evidence="5 6">
    <name type="scientific">Necator americanus</name>
    <name type="common">Human hookworm</name>
    <dbReference type="NCBI Taxonomy" id="51031"/>
    <lineage>
        <taxon>Eukaryota</taxon>
        <taxon>Metazoa</taxon>
        <taxon>Ecdysozoa</taxon>
        <taxon>Nematoda</taxon>
        <taxon>Chromadorea</taxon>
        <taxon>Rhabditida</taxon>
        <taxon>Rhabditina</taxon>
        <taxon>Rhabditomorpha</taxon>
        <taxon>Strongyloidea</taxon>
        <taxon>Ancylostomatidae</taxon>
        <taxon>Bunostominae</taxon>
        <taxon>Necator</taxon>
    </lineage>
</organism>
<evidence type="ECO:0000256" key="1">
    <source>
        <dbReference type="ARBA" id="ARBA00012997"/>
    </source>
</evidence>
<dbReference type="SMART" id="SM00128">
    <property type="entry name" value="IPPc"/>
    <property type="match status" value="1"/>
</dbReference>
<comment type="similarity">
    <text evidence="3">Belongs to the inositol 1,4,5-trisphosphate 5-phosphatase type I family.</text>
</comment>
<dbReference type="SUPFAM" id="SSF56219">
    <property type="entry name" value="DNase I-like"/>
    <property type="match status" value="1"/>
</dbReference>
<comment type="caution">
    <text evidence="5">The sequence shown here is derived from an EMBL/GenBank/DDBJ whole genome shotgun (WGS) entry which is preliminary data.</text>
</comment>
<evidence type="ECO:0000313" key="6">
    <source>
        <dbReference type="Proteomes" id="UP001303046"/>
    </source>
</evidence>
<dbReference type="InterPro" id="IPR039737">
    <property type="entry name" value="INPP5A"/>
</dbReference>
<dbReference type="InterPro" id="IPR000300">
    <property type="entry name" value="IPPc"/>
</dbReference>
<protein>
    <recommendedName>
        <fullName evidence="1">inositol-polyphosphate 5-phosphatase</fullName>
        <ecNumber evidence="1">3.1.3.56</ecNumber>
    </recommendedName>
</protein>
<feature type="domain" description="Inositol polyphosphate-related phosphatase" evidence="4">
    <location>
        <begin position="2"/>
        <end position="259"/>
    </location>
</feature>
<proteinExistence type="inferred from homology"/>
<sequence>MLTDYVGKAEDADSARSCHMSESQTLNFVNVHLFHDESNLALIHENPLLYSSNRKRALDYVLEQLGAENWNKSLCFVFGDLNFRLDSPSFLHRLTERASAHPLEEQHGSVTEGLLCDSCTAVSDTLRRTISAIEFRRKSQNDINAGCVLRIERKRFDYFNQKKLLDDWKSYLEDDREAGNFKDLHELPINFPPTYPWSENPDESEVMMKTRPPAWCDRVLMNATAFTVVKKGNPIYSSFGKDVCTGDHKPVALAFSLDV</sequence>
<dbReference type="PANTHER" id="PTHR12997">
    <property type="entry name" value="TYPE I INOSITOL-1,4,5-TRISPHOSPHATE 5-PHOSPHATASE"/>
    <property type="match status" value="1"/>
</dbReference>
<dbReference type="Pfam" id="PF22669">
    <property type="entry name" value="Exo_endo_phos2"/>
    <property type="match status" value="1"/>
</dbReference>
<dbReference type="PANTHER" id="PTHR12997:SF2">
    <property type="entry name" value="INOSITOL POLYPHOSPHATE-5-PHOSPHATASE A"/>
    <property type="match status" value="1"/>
</dbReference>
<keyword evidence="6" id="KW-1185">Reference proteome</keyword>
<evidence type="ECO:0000256" key="3">
    <source>
        <dbReference type="ARBA" id="ARBA00023599"/>
    </source>
</evidence>
<dbReference type="Proteomes" id="UP001303046">
    <property type="component" value="Unassembled WGS sequence"/>
</dbReference>
<evidence type="ECO:0000259" key="4">
    <source>
        <dbReference type="SMART" id="SM00128"/>
    </source>
</evidence>
<dbReference type="EMBL" id="JAVFWL010000006">
    <property type="protein sequence ID" value="KAK6763095.1"/>
    <property type="molecule type" value="Genomic_DNA"/>
</dbReference>
<name>A0ABR1EL41_NECAM</name>
<dbReference type="InterPro" id="IPR036691">
    <property type="entry name" value="Endo/exonu/phosph_ase_sf"/>
</dbReference>
<keyword evidence="2" id="KW-0378">Hydrolase</keyword>
<accession>A0ABR1EL41</accession>
<reference evidence="5 6" key="1">
    <citation type="submission" date="2023-08" db="EMBL/GenBank/DDBJ databases">
        <title>A Necator americanus chromosomal reference genome.</title>
        <authorList>
            <person name="Ilik V."/>
            <person name="Petrzelkova K.J."/>
            <person name="Pardy F."/>
            <person name="Fuh T."/>
            <person name="Niatou-Singa F.S."/>
            <person name="Gouil Q."/>
            <person name="Baker L."/>
            <person name="Ritchie M.E."/>
            <person name="Jex A.R."/>
            <person name="Gazzola D."/>
            <person name="Li H."/>
            <person name="Toshio Fujiwara R."/>
            <person name="Zhan B."/>
            <person name="Aroian R.V."/>
            <person name="Pafco B."/>
            <person name="Schwarz E.M."/>
        </authorList>
    </citation>
    <scope>NUCLEOTIDE SEQUENCE [LARGE SCALE GENOMIC DNA]</scope>
    <source>
        <strain evidence="5 6">Aroian</strain>
        <tissue evidence="5">Whole animal</tissue>
    </source>
</reference>